<evidence type="ECO:0000313" key="3">
    <source>
        <dbReference type="EMBL" id="MDV3456712.1"/>
    </source>
</evidence>
<gene>
    <name evidence="3" type="ORF">RZN05_06925</name>
</gene>
<keyword evidence="2" id="KW-1133">Transmembrane helix</keyword>
<dbReference type="Proteomes" id="UP001273531">
    <property type="component" value="Unassembled WGS sequence"/>
</dbReference>
<accession>A0ABU3Y6B1</accession>
<evidence type="ECO:0000313" key="4">
    <source>
        <dbReference type="Proteomes" id="UP001273531"/>
    </source>
</evidence>
<evidence type="ECO:0008006" key="5">
    <source>
        <dbReference type="Google" id="ProtNLM"/>
    </source>
</evidence>
<dbReference type="EMBL" id="JAWJEJ010000001">
    <property type="protein sequence ID" value="MDV3456712.1"/>
    <property type="molecule type" value="Genomic_DNA"/>
</dbReference>
<protein>
    <recommendedName>
        <fullName evidence="5">DUF3618 domain-containing protein</fullName>
    </recommendedName>
</protein>
<feature type="transmembrane region" description="Helical" evidence="2">
    <location>
        <begin position="65"/>
        <end position="83"/>
    </location>
</feature>
<organism evidence="3 4">
    <name type="scientific">Sphingomonas agrestis</name>
    <dbReference type="NCBI Taxonomy" id="3080540"/>
    <lineage>
        <taxon>Bacteria</taxon>
        <taxon>Pseudomonadati</taxon>
        <taxon>Pseudomonadota</taxon>
        <taxon>Alphaproteobacteria</taxon>
        <taxon>Sphingomonadales</taxon>
        <taxon>Sphingomonadaceae</taxon>
        <taxon>Sphingomonas</taxon>
    </lineage>
</organism>
<keyword evidence="4" id="KW-1185">Reference proteome</keyword>
<keyword evidence="2" id="KW-0472">Membrane</keyword>
<feature type="region of interest" description="Disordered" evidence="1">
    <location>
        <begin position="93"/>
        <end position="115"/>
    </location>
</feature>
<sequence length="115" mass="11911">MSSDPQLVAAEAHVRASRARLFATLGEVQQRLKPANLAQDAVETAAQGIASTARKGAEAVRSRPVAAAAIAGTVGLVFARGWIGDLLRRRNETAPAADGLNKKTSAKPAKKGPSK</sequence>
<evidence type="ECO:0000256" key="1">
    <source>
        <dbReference type="SAM" id="MobiDB-lite"/>
    </source>
</evidence>
<feature type="compositionally biased region" description="Basic residues" evidence="1">
    <location>
        <begin position="104"/>
        <end position="115"/>
    </location>
</feature>
<name>A0ABU3Y6B1_9SPHN</name>
<comment type="caution">
    <text evidence="3">The sequence shown here is derived from an EMBL/GenBank/DDBJ whole genome shotgun (WGS) entry which is preliminary data.</text>
</comment>
<keyword evidence="2" id="KW-0812">Transmembrane</keyword>
<dbReference type="RefSeq" id="WP_317225885.1">
    <property type="nucleotide sequence ID" value="NZ_JAWJEJ010000001.1"/>
</dbReference>
<reference evidence="3 4" key="1">
    <citation type="submission" date="2023-10" db="EMBL/GenBank/DDBJ databases">
        <title>Sphingomonas sp. HF-S4 16S ribosomal RNA gene Genome sequencing and assembly.</title>
        <authorList>
            <person name="Lee H."/>
        </authorList>
    </citation>
    <scope>NUCLEOTIDE SEQUENCE [LARGE SCALE GENOMIC DNA]</scope>
    <source>
        <strain evidence="3 4">HF-S4</strain>
    </source>
</reference>
<evidence type="ECO:0000256" key="2">
    <source>
        <dbReference type="SAM" id="Phobius"/>
    </source>
</evidence>
<proteinExistence type="predicted"/>